<keyword evidence="4" id="KW-1185">Reference proteome</keyword>
<feature type="transmembrane region" description="Helical" evidence="1">
    <location>
        <begin position="58"/>
        <end position="76"/>
    </location>
</feature>
<dbReference type="Proteomes" id="UP000006727">
    <property type="component" value="Chromosome 4"/>
</dbReference>
<reference evidence="2 4" key="1">
    <citation type="journal article" date="2008" name="Science">
        <title>The Physcomitrella genome reveals evolutionary insights into the conquest of land by plants.</title>
        <authorList>
            <person name="Rensing S."/>
            <person name="Lang D."/>
            <person name="Zimmer A."/>
            <person name="Terry A."/>
            <person name="Salamov A."/>
            <person name="Shapiro H."/>
            <person name="Nishiyama T."/>
            <person name="Perroud P.-F."/>
            <person name="Lindquist E."/>
            <person name="Kamisugi Y."/>
            <person name="Tanahashi T."/>
            <person name="Sakakibara K."/>
            <person name="Fujita T."/>
            <person name="Oishi K."/>
            <person name="Shin-I T."/>
            <person name="Kuroki Y."/>
            <person name="Toyoda A."/>
            <person name="Suzuki Y."/>
            <person name="Hashimoto A."/>
            <person name="Yamaguchi K."/>
            <person name="Sugano A."/>
            <person name="Kohara Y."/>
            <person name="Fujiyama A."/>
            <person name="Anterola A."/>
            <person name="Aoki S."/>
            <person name="Ashton N."/>
            <person name="Barbazuk W.B."/>
            <person name="Barker E."/>
            <person name="Bennetzen J."/>
            <person name="Bezanilla M."/>
            <person name="Blankenship R."/>
            <person name="Cho S.H."/>
            <person name="Dutcher S."/>
            <person name="Estelle M."/>
            <person name="Fawcett J.A."/>
            <person name="Gundlach H."/>
            <person name="Hanada K."/>
            <person name="Heyl A."/>
            <person name="Hicks K.A."/>
            <person name="Hugh J."/>
            <person name="Lohr M."/>
            <person name="Mayer K."/>
            <person name="Melkozernov A."/>
            <person name="Murata T."/>
            <person name="Nelson D."/>
            <person name="Pils B."/>
            <person name="Prigge M."/>
            <person name="Reiss B."/>
            <person name="Renner T."/>
            <person name="Rombauts S."/>
            <person name="Rushton P."/>
            <person name="Sanderfoot A."/>
            <person name="Schween G."/>
            <person name="Shiu S.-H."/>
            <person name="Stueber K."/>
            <person name="Theodoulou F.L."/>
            <person name="Tu H."/>
            <person name="Van de Peer Y."/>
            <person name="Verrier P.J."/>
            <person name="Waters E."/>
            <person name="Wood A."/>
            <person name="Yang L."/>
            <person name="Cove D."/>
            <person name="Cuming A."/>
            <person name="Hasebe M."/>
            <person name="Lucas S."/>
            <person name="Mishler D.B."/>
            <person name="Reski R."/>
            <person name="Grigoriev I."/>
            <person name="Quatrano R.S."/>
            <person name="Boore J.L."/>
        </authorList>
    </citation>
    <scope>NUCLEOTIDE SEQUENCE [LARGE SCALE GENOMIC DNA]</scope>
    <source>
        <strain evidence="3 4">cv. Gransden 2004</strain>
    </source>
</reference>
<reference evidence="3" key="3">
    <citation type="submission" date="2020-12" db="UniProtKB">
        <authorList>
            <consortium name="EnsemblPlants"/>
        </authorList>
    </citation>
    <scope>IDENTIFICATION</scope>
</reference>
<reference evidence="2 4" key="2">
    <citation type="journal article" date="2018" name="Plant J.">
        <title>The Physcomitrella patens chromosome-scale assembly reveals moss genome structure and evolution.</title>
        <authorList>
            <person name="Lang D."/>
            <person name="Ullrich K.K."/>
            <person name="Murat F."/>
            <person name="Fuchs J."/>
            <person name="Jenkins J."/>
            <person name="Haas F.B."/>
            <person name="Piednoel M."/>
            <person name="Gundlach H."/>
            <person name="Van Bel M."/>
            <person name="Meyberg R."/>
            <person name="Vives C."/>
            <person name="Morata J."/>
            <person name="Symeonidi A."/>
            <person name="Hiss M."/>
            <person name="Muchero W."/>
            <person name="Kamisugi Y."/>
            <person name="Saleh O."/>
            <person name="Blanc G."/>
            <person name="Decker E.L."/>
            <person name="van Gessel N."/>
            <person name="Grimwood J."/>
            <person name="Hayes R.D."/>
            <person name="Graham S.W."/>
            <person name="Gunter L.E."/>
            <person name="McDaniel S.F."/>
            <person name="Hoernstein S.N.W."/>
            <person name="Larsson A."/>
            <person name="Li F.W."/>
            <person name="Perroud P.F."/>
            <person name="Phillips J."/>
            <person name="Ranjan P."/>
            <person name="Rokshar D.S."/>
            <person name="Rothfels C.J."/>
            <person name="Schneider L."/>
            <person name="Shu S."/>
            <person name="Stevenson D.W."/>
            <person name="Thummler F."/>
            <person name="Tillich M."/>
            <person name="Villarreal Aguilar J.C."/>
            <person name="Widiez T."/>
            <person name="Wong G.K."/>
            <person name="Wymore A."/>
            <person name="Zhang Y."/>
            <person name="Zimmer A.D."/>
            <person name="Quatrano R.S."/>
            <person name="Mayer K.F.X."/>
            <person name="Goodstein D."/>
            <person name="Casacuberta J.M."/>
            <person name="Vandepoele K."/>
            <person name="Reski R."/>
            <person name="Cuming A.C."/>
            <person name="Tuskan G.A."/>
            <person name="Maumus F."/>
            <person name="Salse J."/>
            <person name="Schmutz J."/>
            <person name="Rensing S.A."/>
        </authorList>
    </citation>
    <scope>NUCLEOTIDE SEQUENCE [LARGE SCALE GENOMIC DNA]</scope>
    <source>
        <strain evidence="3 4">cv. Gransden 2004</strain>
    </source>
</reference>
<evidence type="ECO:0000313" key="2">
    <source>
        <dbReference type="EMBL" id="PNR55116.1"/>
    </source>
</evidence>
<dbReference type="AlphaFoldDB" id="A0A2K1KMX5"/>
<organism evidence="2">
    <name type="scientific">Physcomitrium patens</name>
    <name type="common">Spreading-leaved earth moss</name>
    <name type="synonym">Physcomitrella patens</name>
    <dbReference type="NCBI Taxonomy" id="3218"/>
    <lineage>
        <taxon>Eukaryota</taxon>
        <taxon>Viridiplantae</taxon>
        <taxon>Streptophyta</taxon>
        <taxon>Embryophyta</taxon>
        <taxon>Bryophyta</taxon>
        <taxon>Bryophytina</taxon>
        <taxon>Bryopsida</taxon>
        <taxon>Funariidae</taxon>
        <taxon>Funariales</taxon>
        <taxon>Funariaceae</taxon>
        <taxon>Physcomitrium</taxon>
    </lineage>
</organism>
<dbReference type="Gramene" id="Pp3c4_10311V3.1">
    <property type="protein sequence ID" value="Pp3c4_10311V3.1"/>
    <property type="gene ID" value="Pp3c4_10311"/>
</dbReference>
<feature type="transmembrane region" description="Helical" evidence="1">
    <location>
        <begin position="12"/>
        <end position="38"/>
    </location>
</feature>
<evidence type="ECO:0000313" key="3">
    <source>
        <dbReference type="EnsemblPlants" id="Pp3c4_10311V3.1"/>
    </source>
</evidence>
<keyword evidence="1" id="KW-1133">Transmembrane helix</keyword>
<accession>A0A2K1KMX5</accession>
<dbReference type="EMBL" id="ABEU02000004">
    <property type="protein sequence ID" value="PNR55116.1"/>
    <property type="molecule type" value="Genomic_DNA"/>
</dbReference>
<name>A0A2K1KMX5_PHYPA</name>
<keyword evidence="1" id="KW-0812">Transmembrane</keyword>
<proteinExistence type="predicted"/>
<evidence type="ECO:0000313" key="4">
    <source>
        <dbReference type="Proteomes" id="UP000006727"/>
    </source>
</evidence>
<dbReference type="EnsemblPlants" id="Pp3c4_10311V3.1">
    <property type="protein sequence ID" value="Pp3c4_10311V3.1"/>
    <property type="gene ID" value="Pp3c4_10311"/>
</dbReference>
<keyword evidence="1" id="KW-0472">Membrane</keyword>
<dbReference type="InParanoid" id="A0A2K1KMX5"/>
<gene>
    <name evidence="2" type="ORF">PHYPA_006009</name>
</gene>
<sequence length="85" mass="9723">MLRILDRFVSTLFFLIEVLRCSLTSLVLWLCGWSNFGAVYCSRLLLLVSKEAWTATKFFSAYVIFTIQCCCGGATVKIKRWNANN</sequence>
<evidence type="ECO:0000256" key="1">
    <source>
        <dbReference type="SAM" id="Phobius"/>
    </source>
</evidence>
<protein>
    <submittedName>
        <fullName evidence="2 3">Uncharacterized protein</fullName>
    </submittedName>
</protein>